<feature type="compositionally biased region" description="Low complexity" evidence="1">
    <location>
        <begin position="898"/>
        <end position="914"/>
    </location>
</feature>
<organism evidence="2 6">
    <name type="scientific">Didymodactylos carnosus</name>
    <dbReference type="NCBI Taxonomy" id="1234261"/>
    <lineage>
        <taxon>Eukaryota</taxon>
        <taxon>Metazoa</taxon>
        <taxon>Spiralia</taxon>
        <taxon>Gnathifera</taxon>
        <taxon>Rotifera</taxon>
        <taxon>Eurotatoria</taxon>
        <taxon>Bdelloidea</taxon>
        <taxon>Philodinida</taxon>
        <taxon>Philodinidae</taxon>
        <taxon>Didymodactylos</taxon>
    </lineage>
</organism>
<reference evidence="2" key="1">
    <citation type="submission" date="2021-02" db="EMBL/GenBank/DDBJ databases">
        <authorList>
            <person name="Nowell W R."/>
        </authorList>
    </citation>
    <scope>NUCLEOTIDE SEQUENCE</scope>
</reference>
<comment type="caution">
    <text evidence="2">The sequence shown here is derived from an EMBL/GenBank/DDBJ whole genome shotgun (WGS) entry which is preliminary data.</text>
</comment>
<evidence type="ECO:0000313" key="2">
    <source>
        <dbReference type="EMBL" id="CAF0855855.1"/>
    </source>
</evidence>
<feature type="compositionally biased region" description="Basic and acidic residues" evidence="1">
    <location>
        <begin position="206"/>
        <end position="215"/>
    </location>
</feature>
<feature type="region of interest" description="Disordered" evidence="1">
    <location>
        <begin position="898"/>
        <end position="917"/>
    </location>
</feature>
<dbReference type="EMBL" id="CAJOBC010000969">
    <property type="protein sequence ID" value="CAF3643627.1"/>
    <property type="molecule type" value="Genomic_DNA"/>
</dbReference>
<gene>
    <name evidence="2" type="ORF">GPM918_LOCUS6324</name>
    <name evidence="3" type="ORF">OVA965_LOCUS9967</name>
    <name evidence="4" type="ORF">SRO942_LOCUS6324</name>
    <name evidence="5" type="ORF">TMI583_LOCUS9964</name>
</gene>
<dbReference type="Gene3D" id="1.10.238.10">
    <property type="entry name" value="EF-hand"/>
    <property type="match status" value="1"/>
</dbReference>
<evidence type="ECO:0000313" key="3">
    <source>
        <dbReference type="EMBL" id="CAF0907852.1"/>
    </source>
</evidence>
<dbReference type="InterPro" id="IPR011992">
    <property type="entry name" value="EF-hand-dom_pair"/>
</dbReference>
<dbReference type="Proteomes" id="UP000681722">
    <property type="component" value="Unassembled WGS sequence"/>
</dbReference>
<dbReference type="SUPFAM" id="SSF47473">
    <property type="entry name" value="EF-hand"/>
    <property type="match status" value="1"/>
</dbReference>
<feature type="region of interest" description="Disordered" evidence="1">
    <location>
        <begin position="180"/>
        <end position="237"/>
    </location>
</feature>
<feature type="compositionally biased region" description="Polar residues" evidence="1">
    <location>
        <begin position="217"/>
        <end position="237"/>
    </location>
</feature>
<dbReference type="EMBL" id="CAJOBA010003608">
    <property type="protein sequence ID" value="CAF3687431.1"/>
    <property type="molecule type" value="Genomic_DNA"/>
</dbReference>
<sequence length="1222" mass="143780">MGTKYSKKNLKHILEKETNTINHNYHQQHHLINRKDCGENKRPIHQQQTLIKNLAAIAAIRPQTLCDQTTTLTPSLTSVSANQNRCHYHFKQTNKHCNEIRKTQLKISLISPSATALLFSTNATSPKELEKKESKINLAAVKEDITKIVVDLIENNSKMNVQYDADNGRESTEIEHILVSKHETNKLQNSVNDSDGDIDQSGYNNESEKSTHEIEQSETLSNNFRQTQSSENTLELPQNKSDEFKVIQQATTSTITKVYQPTVNQKQVKTFLTEFTSLNVFDQINSEEQRYDEYPLIFDYDSLTDKNNNSDIDDQEVRDEYKSEHLSRTSLKERISNYSLDKKKQINLNVQSMIHNQILNDNNLFTHEPNDNENDHHDHFLLTHFDFLSQYDEIKTIKQKSNNFIQIRDMYEKNLEQMISLSSSPQHYQSDSISVQSIQSYLHELVERINDNDNICQAHIDLSHKNQTYISANSSIIDLNQNHYPQIKSDITFSYIKQQSLSEGKLNKNNDNSVEHLQSKYESISEQAIVFKQKSSYLNILENDRNDGNKTTLFPCLFVYRIQKKIRFNVLYLEGNYNKTTNIESDYYSKPTLLLTTKNLHYEQSETTEEFQIMLAAPFRSEQIDNDLTKYIHEQVDIIEHDDELFYQNQLNKQQQQKNKNKNIVHQRSQSTLHDEEDDDNQQETKHYQHDFTQQQKSTYRQPKHYCYCRKHHPCIQTDIPIKCVRSMIKISTNDDQNVQKENIKKRSQSDQPTVKHCCHCFKQIIERTNSALRRRERQTKLNGKQECEDGDCTKKHRCEKHKYHHRHQTELERKNKINHSEIKKTVNKLVKSGSHRKYYKQPQQPSTIVPATRACFELESSKYYKSSVPHIRQIPPKSKHHRTKVDEFLLLNSSTTRMNNNNRSQEQQQQQSQTRVEIDETYSTYENIRSRLEHSPLSFNMVGPSSLLVSSRNHKSRVEPSSPLNLPSVGRLQLESYTAIYEHSLSDYDQRLRTMRAKPNNNLSTMKRLKSTASLCEYELRGLSDITGLSKRTLINIFNYYLNKNDDNNSNESDIEQKYLERYEFEQIYNALRSKRRRRHHHRSLSFHSDVAFYAFNSDEMGGRLTIRETIFCVILLTTEVNLYKRLKCMYDLVDNEQCGLIKLEQFYFIIKLFYRLSQGHIRSRHSIDKMLDDLKELLNEMISKDDRNRNNSLQMDKKTFTQIISSYEPLKKLLQHKVTV</sequence>
<evidence type="ECO:0000313" key="4">
    <source>
        <dbReference type="EMBL" id="CAF3643627.1"/>
    </source>
</evidence>
<keyword evidence="6" id="KW-1185">Reference proteome</keyword>
<dbReference type="Proteomes" id="UP000682733">
    <property type="component" value="Unassembled WGS sequence"/>
</dbReference>
<evidence type="ECO:0008006" key="7">
    <source>
        <dbReference type="Google" id="ProtNLM"/>
    </source>
</evidence>
<evidence type="ECO:0000313" key="5">
    <source>
        <dbReference type="EMBL" id="CAF3687431.1"/>
    </source>
</evidence>
<name>A0A813W5B0_9BILA</name>
<dbReference type="EMBL" id="CAJNOK010003606">
    <property type="protein sequence ID" value="CAF0907852.1"/>
    <property type="molecule type" value="Genomic_DNA"/>
</dbReference>
<dbReference type="EMBL" id="CAJNOQ010000969">
    <property type="protein sequence ID" value="CAF0855855.1"/>
    <property type="molecule type" value="Genomic_DNA"/>
</dbReference>
<dbReference type="Proteomes" id="UP000677228">
    <property type="component" value="Unassembled WGS sequence"/>
</dbReference>
<evidence type="ECO:0000256" key="1">
    <source>
        <dbReference type="SAM" id="MobiDB-lite"/>
    </source>
</evidence>
<dbReference type="AlphaFoldDB" id="A0A813W5B0"/>
<accession>A0A813W5B0</accession>
<dbReference type="Proteomes" id="UP000663829">
    <property type="component" value="Unassembled WGS sequence"/>
</dbReference>
<feature type="region of interest" description="Disordered" evidence="1">
    <location>
        <begin position="654"/>
        <end position="696"/>
    </location>
</feature>
<evidence type="ECO:0000313" key="6">
    <source>
        <dbReference type="Proteomes" id="UP000663829"/>
    </source>
</evidence>
<proteinExistence type="predicted"/>
<protein>
    <recommendedName>
        <fullName evidence="7">EF-hand domain-containing protein</fullName>
    </recommendedName>
</protein>